<organism evidence="2 3">
    <name type="scientific">Solirubrum puertoriconensis</name>
    <dbReference type="NCBI Taxonomy" id="1751427"/>
    <lineage>
        <taxon>Bacteria</taxon>
        <taxon>Pseudomonadati</taxon>
        <taxon>Bacteroidota</taxon>
        <taxon>Cytophagia</taxon>
        <taxon>Cytophagales</taxon>
    </lineage>
</organism>
<proteinExistence type="predicted"/>
<dbReference type="SUPFAM" id="SSF53448">
    <property type="entry name" value="Nucleotide-diphospho-sugar transferases"/>
    <property type="match status" value="1"/>
</dbReference>
<dbReference type="GO" id="GO:0016758">
    <property type="term" value="F:hexosyltransferase activity"/>
    <property type="evidence" value="ECO:0007669"/>
    <property type="project" value="UniProtKB-ARBA"/>
</dbReference>
<dbReference type="InterPro" id="IPR029044">
    <property type="entry name" value="Nucleotide-diphossugar_trans"/>
</dbReference>
<gene>
    <name evidence="2" type="ORF">ASU33_18125</name>
</gene>
<dbReference type="Gene3D" id="3.90.550.10">
    <property type="entry name" value="Spore Coat Polysaccharide Biosynthesis Protein SpsA, Chain A"/>
    <property type="match status" value="1"/>
</dbReference>
<comment type="caution">
    <text evidence="2">The sequence shown here is derived from an EMBL/GenBank/DDBJ whole genome shotgun (WGS) entry which is preliminary data.</text>
</comment>
<reference evidence="2 3" key="1">
    <citation type="submission" date="2015-11" db="EMBL/GenBank/DDBJ databases">
        <title>Solirubrum puertoriconensis gen. nov. an environmental bacteria isolated in Puerto Rico.</title>
        <authorList>
            <person name="Cuebas-Irizarry M.F."/>
            <person name="Montalvo-Rodriguez R."/>
        </authorList>
    </citation>
    <scope>NUCLEOTIDE SEQUENCE [LARGE SCALE GENOMIC DNA]</scope>
    <source>
        <strain evidence="2 3">MC1A</strain>
    </source>
</reference>
<keyword evidence="3" id="KW-1185">Reference proteome</keyword>
<name>A0A9X0HP36_SOLP1</name>
<dbReference type="AlphaFoldDB" id="A0A9X0HP36"/>
<evidence type="ECO:0000259" key="1">
    <source>
        <dbReference type="Pfam" id="PF00535"/>
    </source>
</evidence>
<feature type="domain" description="Glycosyltransferase 2-like" evidence="1">
    <location>
        <begin position="2"/>
        <end position="144"/>
    </location>
</feature>
<dbReference type="PANTHER" id="PTHR22916">
    <property type="entry name" value="GLYCOSYLTRANSFERASE"/>
    <property type="match status" value="1"/>
</dbReference>
<evidence type="ECO:0000313" key="2">
    <source>
        <dbReference type="EMBL" id="KUG09615.1"/>
    </source>
</evidence>
<dbReference type="Pfam" id="PF00535">
    <property type="entry name" value="Glycos_transf_2"/>
    <property type="match status" value="1"/>
</dbReference>
<accession>A0A9X0HP36</accession>
<evidence type="ECO:0000313" key="3">
    <source>
        <dbReference type="Proteomes" id="UP000054223"/>
    </source>
</evidence>
<protein>
    <recommendedName>
        <fullName evidence="1">Glycosyltransferase 2-like domain-containing protein</fullName>
    </recommendedName>
</protein>
<sequence>MSVWLITYNHEKYIRQAIEGVLMQQTNFAVQLVIGEDCSTDGTRAVVQEYKALYPDRITLYLPERNMGMIPILRPTYALCTGKYVAMLDGDDYWTDPLKLQKQIDLMEADSDCRVSFHAVQIYDQSKQEYIAPADPWWSRVTTALHLHDLIYLGNPIFTLSAIFRRPAGELPTYYYESPFPDLAMYYWVLAEGGTANFLPEIMGIYRVHTSGCFSSLTWLQKRRQSLAFFEKMRGHLPMRYYEQIEAERQIVLRDLFIASCRRKDVVWSLRYMRLIDWASIYVPAPYNKPQRLLALGLKKWALAKARKSGMPPNN</sequence>
<dbReference type="EMBL" id="LNAL01000003">
    <property type="protein sequence ID" value="KUG09615.1"/>
    <property type="molecule type" value="Genomic_DNA"/>
</dbReference>
<dbReference type="InterPro" id="IPR001173">
    <property type="entry name" value="Glyco_trans_2-like"/>
</dbReference>
<dbReference type="Proteomes" id="UP000054223">
    <property type="component" value="Unassembled WGS sequence"/>
</dbReference>
<dbReference type="PANTHER" id="PTHR22916:SF3">
    <property type="entry name" value="UDP-GLCNAC:BETAGAL BETA-1,3-N-ACETYLGLUCOSAMINYLTRANSFERASE-LIKE PROTEIN 1"/>
    <property type="match status" value="1"/>
</dbReference>